<dbReference type="STRING" id="644282.Deba_1445"/>
<gene>
    <name evidence="1" type="ordered locus">Deba_1445</name>
</gene>
<name>E1QGX0_DESB2</name>
<evidence type="ECO:0008006" key="3">
    <source>
        <dbReference type="Google" id="ProtNLM"/>
    </source>
</evidence>
<sequence>MKYYFLATYLPELQRDDKKVRVSLAELLGEPQAYAREDWADIELVLLAGDIFVLERLLTGKPAEVEHTLYGVEFWREQIKSPKEGPAFLVTFMEQLEPGRLASPKVVEDLYAAYFNHAMATARNGLLRNYLAFERDLRNILAALRAREKNLVVTDHLVGEGELIENIARSRAEDFGLGGDYPFMEKLLAAKDPQQMQDAHEQILWNFLDEEAGQDPFAFDALLAYLLKLTMLEKRLALNEDEAMARVRRWEAL</sequence>
<reference evidence="1 2" key="1">
    <citation type="journal article" date="2010" name="Stand. Genomic Sci.">
        <title>Complete genome sequence of Desulfarculus baarsii type strain (2st14).</title>
        <authorList>
            <person name="Sun H."/>
            <person name="Spring S."/>
            <person name="Lapidus A."/>
            <person name="Davenport K."/>
            <person name="Del Rio T.G."/>
            <person name="Tice H."/>
            <person name="Nolan M."/>
            <person name="Copeland A."/>
            <person name="Cheng J.F."/>
            <person name="Lucas S."/>
            <person name="Tapia R."/>
            <person name="Goodwin L."/>
            <person name="Pitluck S."/>
            <person name="Ivanova N."/>
            <person name="Pagani I."/>
            <person name="Mavromatis K."/>
            <person name="Ovchinnikova G."/>
            <person name="Pati A."/>
            <person name="Chen A."/>
            <person name="Palaniappan K."/>
            <person name="Hauser L."/>
            <person name="Chang Y.J."/>
            <person name="Jeffries C.D."/>
            <person name="Detter J.C."/>
            <person name="Han C."/>
            <person name="Rohde M."/>
            <person name="Brambilla E."/>
            <person name="Goker M."/>
            <person name="Woyke T."/>
            <person name="Bristow J."/>
            <person name="Eisen J.A."/>
            <person name="Markowitz V."/>
            <person name="Hugenholtz P."/>
            <person name="Kyrpides N.C."/>
            <person name="Klenk H.P."/>
            <person name="Land M."/>
        </authorList>
    </citation>
    <scope>NUCLEOTIDE SEQUENCE [LARGE SCALE GENOMIC DNA]</scope>
    <source>
        <strain evidence="2">ATCC 33931 / DSM 2075 / LMG 7858 / VKM B-1802 / 2st14</strain>
    </source>
</reference>
<evidence type="ECO:0000313" key="1">
    <source>
        <dbReference type="EMBL" id="ADK84813.1"/>
    </source>
</evidence>
<proteinExistence type="predicted"/>
<protein>
    <recommendedName>
        <fullName evidence="3">DUF2764 family protein</fullName>
    </recommendedName>
</protein>
<dbReference type="eggNOG" id="COG1527">
    <property type="taxonomic scope" value="Bacteria"/>
</dbReference>
<dbReference type="EMBL" id="CP002085">
    <property type="protein sequence ID" value="ADK84813.1"/>
    <property type="molecule type" value="Genomic_DNA"/>
</dbReference>
<dbReference type="OrthoDB" id="556081at2"/>
<dbReference type="HOGENOM" id="CLU_086905_0_0_7"/>
<organism evidence="1 2">
    <name type="scientific">Desulfarculus baarsii (strain ATCC 33931 / DSM 2075 / LMG 7858 / VKM B-1802 / 2st14)</name>
    <dbReference type="NCBI Taxonomy" id="644282"/>
    <lineage>
        <taxon>Bacteria</taxon>
        <taxon>Pseudomonadati</taxon>
        <taxon>Thermodesulfobacteriota</taxon>
        <taxon>Desulfarculia</taxon>
        <taxon>Desulfarculales</taxon>
        <taxon>Desulfarculaceae</taxon>
        <taxon>Desulfarculus</taxon>
    </lineage>
</organism>
<dbReference type="Proteomes" id="UP000009047">
    <property type="component" value="Chromosome"/>
</dbReference>
<dbReference type="Pfam" id="PF10962">
    <property type="entry name" value="DUF2764"/>
    <property type="match status" value="1"/>
</dbReference>
<evidence type="ECO:0000313" key="2">
    <source>
        <dbReference type="Proteomes" id="UP000009047"/>
    </source>
</evidence>
<dbReference type="InterPro" id="IPR024492">
    <property type="entry name" value="DUF2764"/>
</dbReference>
<keyword evidence="2" id="KW-1185">Reference proteome</keyword>
<dbReference type="InterPro" id="IPR036079">
    <property type="entry name" value="ATPase_csu/dsu_sf"/>
</dbReference>
<dbReference type="RefSeq" id="WP_013258266.1">
    <property type="nucleotide sequence ID" value="NC_014365.1"/>
</dbReference>
<accession>E1QGX0</accession>
<dbReference type="AlphaFoldDB" id="E1QGX0"/>
<dbReference type="KEGG" id="dbr:Deba_1445"/>
<dbReference type="SUPFAM" id="SSF103486">
    <property type="entry name" value="V-type ATP synthase subunit C"/>
    <property type="match status" value="1"/>
</dbReference>